<name>A0A6M4GV23_9PROT</name>
<keyword evidence="5 6" id="KW-0472">Membrane</keyword>
<proteinExistence type="predicted"/>
<feature type="domain" description="EamA" evidence="7">
    <location>
        <begin position="9"/>
        <end position="145"/>
    </location>
</feature>
<feature type="transmembrane region" description="Helical" evidence="6">
    <location>
        <begin position="252"/>
        <end position="271"/>
    </location>
</feature>
<keyword evidence="9" id="KW-1185">Reference proteome</keyword>
<feature type="transmembrane region" description="Helical" evidence="6">
    <location>
        <begin position="105"/>
        <end position="122"/>
    </location>
</feature>
<evidence type="ECO:0000256" key="6">
    <source>
        <dbReference type="SAM" id="Phobius"/>
    </source>
</evidence>
<feature type="transmembrane region" description="Helical" evidence="6">
    <location>
        <begin position="72"/>
        <end position="93"/>
    </location>
</feature>
<dbReference type="SUPFAM" id="SSF103481">
    <property type="entry name" value="Multidrug resistance efflux transporter EmrE"/>
    <property type="match status" value="2"/>
</dbReference>
<evidence type="ECO:0000313" key="9">
    <source>
        <dbReference type="Proteomes" id="UP000501534"/>
    </source>
</evidence>
<evidence type="ECO:0000259" key="7">
    <source>
        <dbReference type="Pfam" id="PF00892"/>
    </source>
</evidence>
<dbReference type="GO" id="GO:0005886">
    <property type="term" value="C:plasma membrane"/>
    <property type="evidence" value="ECO:0007669"/>
    <property type="project" value="UniProtKB-SubCell"/>
</dbReference>
<keyword evidence="3 6" id="KW-0812">Transmembrane</keyword>
<accession>A0A6M4GV23</accession>
<dbReference type="PANTHER" id="PTHR42920">
    <property type="entry name" value="OS03G0707200 PROTEIN-RELATED"/>
    <property type="match status" value="1"/>
</dbReference>
<dbReference type="RefSeq" id="WP_171091498.1">
    <property type="nucleotide sequence ID" value="NZ_CP053069.1"/>
</dbReference>
<feature type="transmembrane region" description="Helical" evidence="6">
    <location>
        <begin position="189"/>
        <end position="208"/>
    </location>
</feature>
<dbReference type="Pfam" id="PF00892">
    <property type="entry name" value="EamA"/>
    <property type="match status" value="2"/>
</dbReference>
<feature type="transmembrane region" description="Helical" evidence="6">
    <location>
        <begin position="220"/>
        <end position="240"/>
    </location>
</feature>
<dbReference type="InterPro" id="IPR037185">
    <property type="entry name" value="EmrE-like"/>
</dbReference>
<evidence type="ECO:0000313" key="8">
    <source>
        <dbReference type="EMBL" id="QJR10738.1"/>
    </source>
</evidence>
<reference evidence="8 9" key="1">
    <citation type="submission" date="2020-04" db="EMBL/GenBank/DDBJ databases">
        <title>Usitatibacter rugosus gen. nov., sp. nov. and Usitatibacter palustris sp. nov., novel members of Usitatibacteraceae fam. nov. within the order Nitrosomonadales isolated from soil.</title>
        <authorList>
            <person name="Huber K.J."/>
            <person name="Neumann-Schaal M."/>
            <person name="Geppert A."/>
            <person name="Luckner M."/>
            <person name="Wanner G."/>
            <person name="Overmann J."/>
        </authorList>
    </citation>
    <scope>NUCLEOTIDE SEQUENCE [LARGE SCALE GENOMIC DNA]</scope>
    <source>
        <strain evidence="8 9">0125_3</strain>
    </source>
</reference>
<feature type="transmembrane region" description="Helical" evidence="6">
    <location>
        <begin position="131"/>
        <end position="150"/>
    </location>
</feature>
<keyword evidence="2" id="KW-1003">Cell membrane</keyword>
<organism evidence="8 9">
    <name type="scientific">Usitatibacter rugosus</name>
    <dbReference type="NCBI Taxonomy" id="2732067"/>
    <lineage>
        <taxon>Bacteria</taxon>
        <taxon>Pseudomonadati</taxon>
        <taxon>Pseudomonadota</taxon>
        <taxon>Betaproteobacteria</taxon>
        <taxon>Nitrosomonadales</taxon>
        <taxon>Usitatibacteraceae</taxon>
        <taxon>Usitatibacter</taxon>
    </lineage>
</organism>
<dbReference type="PANTHER" id="PTHR42920:SF5">
    <property type="entry name" value="EAMA DOMAIN-CONTAINING PROTEIN"/>
    <property type="match status" value="1"/>
</dbReference>
<dbReference type="InterPro" id="IPR000620">
    <property type="entry name" value="EamA_dom"/>
</dbReference>
<gene>
    <name evidence="8" type="ORF">DSM104443_01807</name>
</gene>
<dbReference type="EMBL" id="CP053069">
    <property type="protein sequence ID" value="QJR10738.1"/>
    <property type="molecule type" value="Genomic_DNA"/>
</dbReference>
<comment type="subcellular location">
    <subcellularLocation>
        <location evidence="1">Cell membrane</location>
        <topology evidence="1">Multi-pass membrane protein</topology>
    </subcellularLocation>
</comment>
<dbReference type="Gene3D" id="1.10.3730.20">
    <property type="match status" value="1"/>
</dbReference>
<feature type="transmembrane region" description="Helical" evidence="6">
    <location>
        <begin position="156"/>
        <end position="177"/>
    </location>
</feature>
<dbReference type="KEGG" id="uru:DSM104443_01807"/>
<protein>
    <recommendedName>
        <fullName evidence="7">EamA domain-containing protein</fullName>
    </recommendedName>
</protein>
<dbReference type="AlphaFoldDB" id="A0A6M4GV23"/>
<evidence type="ECO:0000256" key="3">
    <source>
        <dbReference type="ARBA" id="ARBA00022692"/>
    </source>
</evidence>
<evidence type="ECO:0000256" key="1">
    <source>
        <dbReference type="ARBA" id="ARBA00004651"/>
    </source>
</evidence>
<dbReference type="InterPro" id="IPR051258">
    <property type="entry name" value="Diverse_Substrate_Transporter"/>
</dbReference>
<feature type="domain" description="EamA" evidence="7">
    <location>
        <begin position="158"/>
        <end position="294"/>
    </location>
</feature>
<sequence length="300" mass="32116">MSSSSRFTGAALVTVAACAFSAKAVIIKLAYRHGVDPVTLLALRMLISAPFFLALGLWSARGEHVMPLTRPDWRAVVLLGMMGYYLASLFDFIGLQYITAALERLVLFLYPTMVLLLAAVFFKRKVTGRDILALALSYGGIALVVAHDFSLSGSNVALGAFWVFLSALFYAGYLLGSGRYVERLGSMRFACYAALVSCVGVVGHFFVTNDGALLFNQPTAVYWLSLTMALVSTVIPIVLTAEGIRRIGASHAAMIGAVGPVATIFLGYWFLDEQITAIQLAGAALVLAGVLAITLQKKKG</sequence>
<keyword evidence="4 6" id="KW-1133">Transmembrane helix</keyword>
<feature type="transmembrane region" description="Helical" evidence="6">
    <location>
        <begin position="40"/>
        <end position="60"/>
    </location>
</feature>
<feature type="transmembrane region" description="Helical" evidence="6">
    <location>
        <begin position="277"/>
        <end position="295"/>
    </location>
</feature>
<evidence type="ECO:0000256" key="5">
    <source>
        <dbReference type="ARBA" id="ARBA00023136"/>
    </source>
</evidence>
<dbReference type="PROSITE" id="PS51257">
    <property type="entry name" value="PROKAR_LIPOPROTEIN"/>
    <property type="match status" value="1"/>
</dbReference>
<evidence type="ECO:0000256" key="4">
    <source>
        <dbReference type="ARBA" id="ARBA00022989"/>
    </source>
</evidence>
<evidence type="ECO:0000256" key="2">
    <source>
        <dbReference type="ARBA" id="ARBA00022475"/>
    </source>
</evidence>
<dbReference type="Proteomes" id="UP000501534">
    <property type="component" value="Chromosome"/>
</dbReference>